<dbReference type="Proteomes" id="UP000700596">
    <property type="component" value="Unassembled WGS sequence"/>
</dbReference>
<evidence type="ECO:0000313" key="1">
    <source>
        <dbReference type="EMBL" id="KAH7136120.1"/>
    </source>
</evidence>
<keyword evidence="2" id="KW-1185">Reference proteome</keyword>
<name>A0A9P9EDZ8_9PLEO</name>
<comment type="caution">
    <text evidence="1">The sequence shown here is derived from an EMBL/GenBank/DDBJ whole genome shotgun (WGS) entry which is preliminary data.</text>
</comment>
<reference evidence="1" key="1">
    <citation type="journal article" date="2021" name="Nat. Commun.">
        <title>Genetic determinants of endophytism in the Arabidopsis root mycobiome.</title>
        <authorList>
            <person name="Mesny F."/>
            <person name="Miyauchi S."/>
            <person name="Thiergart T."/>
            <person name="Pickel B."/>
            <person name="Atanasova L."/>
            <person name="Karlsson M."/>
            <person name="Huettel B."/>
            <person name="Barry K.W."/>
            <person name="Haridas S."/>
            <person name="Chen C."/>
            <person name="Bauer D."/>
            <person name="Andreopoulos W."/>
            <person name="Pangilinan J."/>
            <person name="LaButti K."/>
            <person name="Riley R."/>
            <person name="Lipzen A."/>
            <person name="Clum A."/>
            <person name="Drula E."/>
            <person name="Henrissat B."/>
            <person name="Kohler A."/>
            <person name="Grigoriev I.V."/>
            <person name="Martin F.M."/>
            <person name="Hacquard S."/>
        </authorList>
    </citation>
    <scope>NUCLEOTIDE SEQUENCE</scope>
    <source>
        <strain evidence="1">MPI-CAGE-CH-0243</strain>
    </source>
</reference>
<organism evidence="1 2">
    <name type="scientific">Dendryphion nanum</name>
    <dbReference type="NCBI Taxonomy" id="256645"/>
    <lineage>
        <taxon>Eukaryota</taxon>
        <taxon>Fungi</taxon>
        <taxon>Dikarya</taxon>
        <taxon>Ascomycota</taxon>
        <taxon>Pezizomycotina</taxon>
        <taxon>Dothideomycetes</taxon>
        <taxon>Pleosporomycetidae</taxon>
        <taxon>Pleosporales</taxon>
        <taxon>Torulaceae</taxon>
        <taxon>Dendryphion</taxon>
    </lineage>
</organism>
<sequence>MEQPFQFMDLPRELRLEIYERLEKKVTHVHIVCEPDACYGPIPGNSLGTRGLTVVKRTTNTAIMAVSKVINAEARVYVQRILKNFILAKSPKFADERAFRSNIVREVVTKLISLEWHVMRGRVDQHSNITASDSILAALIPFMRLNQMVIESVKWEMTHMPWDDELTIYTDHERELFAENRRQTLNAITTFIIVSARQLLYQDVQFRLGMRPTVPFCTFLRKVKVWTCREARHEDENLDSEYSVEMLWNRWPPHPWWIRTKFAGFKQLIETDSSRLPHPIGVKTPKPPSWPYQLNGTGFTEEEWDQEWLPNDVWVMSVPRLSLATPPANAAIGEKKRKNGKLRRVLRSIRQYWVLDRMQSLGK</sequence>
<dbReference type="AlphaFoldDB" id="A0A9P9EDZ8"/>
<protein>
    <submittedName>
        <fullName evidence="1">Uncharacterized protein</fullName>
    </submittedName>
</protein>
<gene>
    <name evidence="1" type="ORF">B0J11DRAFT_502907</name>
</gene>
<accession>A0A9P9EDZ8</accession>
<proteinExistence type="predicted"/>
<dbReference type="EMBL" id="JAGMWT010000002">
    <property type="protein sequence ID" value="KAH7136120.1"/>
    <property type="molecule type" value="Genomic_DNA"/>
</dbReference>
<evidence type="ECO:0000313" key="2">
    <source>
        <dbReference type="Proteomes" id="UP000700596"/>
    </source>
</evidence>